<dbReference type="GO" id="GO:0016747">
    <property type="term" value="F:acyltransferase activity, transferring groups other than amino-acyl groups"/>
    <property type="evidence" value="ECO:0007669"/>
    <property type="project" value="InterPro"/>
</dbReference>
<evidence type="ECO:0000256" key="2">
    <source>
        <dbReference type="ARBA" id="ARBA00023315"/>
    </source>
</evidence>
<dbReference type="Gene3D" id="3.40.630.30">
    <property type="match status" value="1"/>
</dbReference>
<organism evidence="4 5">
    <name type="scientific">Xylanimonas oleitrophica</name>
    <dbReference type="NCBI Taxonomy" id="2607479"/>
    <lineage>
        <taxon>Bacteria</taxon>
        <taxon>Bacillati</taxon>
        <taxon>Actinomycetota</taxon>
        <taxon>Actinomycetes</taxon>
        <taxon>Micrococcales</taxon>
        <taxon>Promicromonosporaceae</taxon>
        <taxon>Xylanimonas</taxon>
    </lineage>
</organism>
<keyword evidence="2" id="KW-0012">Acyltransferase</keyword>
<evidence type="ECO:0000259" key="3">
    <source>
        <dbReference type="PROSITE" id="PS51186"/>
    </source>
</evidence>
<accession>A0A2W5WQF3</accession>
<protein>
    <submittedName>
        <fullName evidence="4">GNAT family N-acetyltransferase</fullName>
    </submittedName>
</protein>
<keyword evidence="1 4" id="KW-0808">Transferase</keyword>
<dbReference type="EMBL" id="QKWH01000005">
    <property type="protein sequence ID" value="PZR53182.1"/>
    <property type="molecule type" value="Genomic_DNA"/>
</dbReference>
<dbReference type="Pfam" id="PF00583">
    <property type="entry name" value="Acetyltransf_1"/>
    <property type="match status" value="1"/>
</dbReference>
<dbReference type="SUPFAM" id="SSF55729">
    <property type="entry name" value="Acyl-CoA N-acyltransferases (Nat)"/>
    <property type="match status" value="1"/>
</dbReference>
<dbReference type="InterPro" id="IPR000182">
    <property type="entry name" value="GNAT_dom"/>
</dbReference>
<reference evidence="4 5" key="1">
    <citation type="submission" date="2018-06" db="EMBL/GenBank/DDBJ databases">
        <title>Whole genome sequencing of a novel hydrocarbon degrading bacterial strain, PW21 isolated from oil contaminated produced water sample.</title>
        <authorList>
            <person name="Nagkirti P."/>
            <person name="Shaikh A."/>
            <person name="Gowdaman V."/>
            <person name="Engineer A.E."/>
            <person name="Dagar S."/>
            <person name="Dhakephalkar P.K."/>
        </authorList>
    </citation>
    <scope>NUCLEOTIDE SEQUENCE [LARGE SCALE GENOMIC DNA]</scope>
    <source>
        <strain evidence="4 5">PW21</strain>
    </source>
</reference>
<dbReference type="RefSeq" id="WP_111250973.1">
    <property type="nucleotide sequence ID" value="NZ_QKWH01000005.1"/>
</dbReference>
<evidence type="ECO:0000256" key="1">
    <source>
        <dbReference type="ARBA" id="ARBA00022679"/>
    </source>
</evidence>
<sequence>MTYTVRRVRADEWQAVKALRLQALADPDAHLAFLESYEDGVGHPDDYWRGRASGSADGGTAAQYVAADEDGRWVGSATGLLEEAGTQDWEGNAVEQRQVHMVGVWLHPDHRGRGLMQRLADAVVTWGAEQGVERVRLYVHADNARAQGAYRKAGFAPSGESFTGKVGAELEMVRALA</sequence>
<dbReference type="InterPro" id="IPR016181">
    <property type="entry name" value="Acyl_CoA_acyltransferase"/>
</dbReference>
<name>A0A2W5WQF3_9MICO</name>
<proteinExistence type="predicted"/>
<comment type="caution">
    <text evidence="4">The sequence shown here is derived from an EMBL/GenBank/DDBJ whole genome shotgun (WGS) entry which is preliminary data.</text>
</comment>
<dbReference type="AlphaFoldDB" id="A0A2W5WQF3"/>
<dbReference type="CDD" id="cd04301">
    <property type="entry name" value="NAT_SF"/>
    <property type="match status" value="1"/>
</dbReference>
<keyword evidence="5" id="KW-1185">Reference proteome</keyword>
<feature type="domain" description="N-acetyltransferase" evidence="3">
    <location>
        <begin position="3"/>
        <end position="177"/>
    </location>
</feature>
<evidence type="ECO:0000313" key="4">
    <source>
        <dbReference type="EMBL" id="PZR53182.1"/>
    </source>
</evidence>
<dbReference type="PANTHER" id="PTHR43877">
    <property type="entry name" value="AMINOALKYLPHOSPHONATE N-ACETYLTRANSFERASE-RELATED-RELATED"/>
    <property type="match status" value="1"/>
</dbReference>
<gene>
    <name evidence="4" type="ORF">DNL40_09350</name>
</gene>
<evidence type="ECO:0000313" key="5">
    <source>
        <dbReference type="Proteomes" id="UP000248783"/>
    </source>
</evidence>
<dbReference type="InterPro" id="IPR050832">
    <property type="entry name" value="Bact_Acetyltransf"/>
</dbReference>
<dbReference type="Proteomes" id="UP000248783">
    <property type="component" value="Unassembled WGS sequence"/>
</dbReference>
<dbReference type="PROSITE" id="PS51186">
    <property type="entry name" value="GNAT"/>
    <property type="match status" value="1"/>
</dbReference>